<feature type="region of interest" description="Disordered" evidence="1">
    <location>
        <begin position="17"/>
        <end position="89"/>
    </location>
</feature>
<sequence>MCLYFLSVLRSLFKGTSTGGKSVALGEQQSTCRQAGSSSHRRYHIHHYPHHPPDGRRPLKASHSPHMSSSPQSASALSSLNSSTSPGSR</sequence>
<name>A0A0R3WB07_TAEAS</name>
<reference evidence="2 3" key="2">
    <citation type="submission" date="2018-11" db="EMBL/GenBank/DDBJ databases">
        <authorList>
            <consortium name="Pathogen Informatics"/>
        </authorList>
    </citation>
    <scope>NUCLEOTIDE SEQUENCE [LARGE SCALE GENOMIC DNA]</scope>
</reference>
<proteinExistence type="predicted"/>
<dbReference type="Proteomes" id="UP000282613">
    <property type="component" value="Unassembled WGS sequence"/>
</dbReference>
<organism evidence="4">
    <name type="scientific">Taenia asiatica</name>
    <name type="common">Asian tapeworm</name>
    <dbReference type="NCBI Taxonomy" id="60517"/>
    <lineage>
        <taxon>Eukaryota</taxon>
        <taxon>Metazoa</taxon>
        <taxon>Spiralia</taxon>
        <taxon>Lophotrochozoa</taxon>
        <taxon>Platyhelminthes</taxon>
        <taxon>Cestoda</taxon>
        <taxon>Eucestoda</taxon>
        <taxon>Cyclophyllidea</taxon>
        <taxon>Taeniidae</taxon>
        <taxon>Taenia</taxon>
    </lineage>
</organism>
<protein>
    <submittedName>
        <fullName evidence="4">Secreted protein</fullName>
    </submittedName>
</protein>
<reference evidence="4" key="1">
    <citation type="submission" date="2017-02" db="UniProtKB">
        <authorList>
            <consortium name="WormBaseParasite"/>
        </authorList>
    </citation>
    <scope>IDENTIFICATION</scope>
</reference>
<dbReference type="AlphaFoldDB" id="A0A0R3WB07"/>
<dbReference type="EMBL" id="UYRS01018674">
    <property type="protein sequence ID" value="VDK39002.1"/>
    <property type="molecule type" value="Genomic_DNA"/>
</dbReference>
<evidence type="ECO:0000313" key="3">
    <source>
        <dbReference type="Proteomes" id="UP000282613"/>
    </source>
</evidence>
<evidence type="ECO:0000313" key="4">
    <source>
        <dbReference type="WBParaSite" id="TASK_0000777901-mRNA-1"/>
    </source>
</evidence>
<evidence type="ECO:0000256" key="1">
    <source>
        <dbReference type="SAM" id="MobiDB-lite"/>
    </source>
</evidence>
<dbReference type="WBParaSite" id="TASK_0000777901-mRNA-1">
    <property type="protein sequence ID" value="TASK_0000777901-mRNA-1"/>
    <property type="gene ID" value="TASK_0000777901"/>
</dbReference>
<accession>A0A0R3WB07</accession>
<dbReference type="OrthoDB" id="10626207at2759"/>
<feature type="compositionally biased region" description="Low complexity" evidence="1">
    <location>
        <begin position="61"/>
        <end position="89"/>
    </location>
</feature>
<gene>
    <name evidence="2" type="ORF">TASK_LOCUS7780</name>
</gene>
<feature type="compositionally biased region" description="Basic residues" evidence="1">
    <location>
        <begin position="39"/>
        <end position="50"/>
    </location>
</feature>
<keyword evidence="3" id="KW-1185">Reference proteome</keyword>
<evidence type="ECO:0000313" key="2">
    <source>
        <dbReference type="EMBL" id="VDK39002.1"/>
    </source>
</evidence>
<feature type="compositionally biased region" description="Polar residues" evidence="1">
    <location>
        <begin position="27"/>
        <end position="36"/>
    </location>
</feature>